<dbReference type="EMBL" id="JASBWV010000001">
    <property type="protein sequence ID" value="KAJ9127809.1"/>
    <property type="molecule type" value="Genomic_DNA"/>
</dbReference>
<gene>
    <name evidence="1" type="ORF">QFC24_000092</name>
</gene>
<proteinExistence type="predicted"/>
<keyword evidence="2" id="KW-1185">Reference proteome</keyword>
<name>A0ACC2XUV2_9TREE</name>
<evidence type="ECO:0000313" key="1">
    <source>
        <dbReference type="EMBL" id="KAJ9127809.1"/>
    </source>
</evidence>
<organism evidence="1 2">
    <name type="scientific">Naganishia onofrii</name>
    <dbReference type="NCBI Taxonomy" id="1851511"/>
    <lineage>
        <taxon>Eukaryota</taxon>
        <taxon>Fungi</taxon>
        <taxon>Dikarya</taxon>
        <taxon>Basidiomycota</taxon>
        <taxon>Agaricomycotina</taxon>
        <taxon>Tremellomycetes</taxon>
        <taxon>Filobasidiales</taxon>
        <taxon>Filobasidiaceae</taxon>
        <taxon>Naganishia</taxon>
    </lineage>
</organism>
<comment type="caution">
    <text evidence="1">The sequence shown here is derived from an EMBL/GenBank/DDBJ whole genome shotgun (WGS) entry which is preliminary data.</text>
</comment>
<dbReference type="Proteomes" id="UP001234202">
    <property type="component" value="Unassembled WGS sequence"/>
</dbReference>
<evidence type="ECO:0000313" key="2">
    <source>
        <dbReference type="Proteomes" id="UP001234202"/>
    </source>
</evidence>
<protein>
    <submittedName>
        <fullName evidence="1">Uncharacterized protein</fullName>
    </submittedName>
</protein>
<accession>A0ACC2XUV2</accession>
<reference evidence="1" key="1">
    <citation type="submission" date="2023-04" db="EMBL/GenBank/DDBJ databases">
        <title>Draft Genome sequencing of Naganishia species isolated from polar environments using Oxford Nanopore Technology.</title>
        <authorList>
            <person name="Leo P."/>
            <person name="Venkateswaran K."/>
        </authorList>
    </citation>
    <scope>NUCLEOTIDE SEQUENCE</scope>
    <source>
        <strain evidence="1">DBVPG 5303</strain>
    </source>
</reference>
<sequence>MWDGGKDQQQTQHGPISPPQLAPALDISSPLSCVNGRRENDVPNGDSRTARAPASMQDSPDTVMYERTVNSIYESYARAGEGGFCFHNGDEKPSAPYILSSRLKDYSPSPRTSSGRIDDERIPKETYNTPTLSRPTSESPGAEVHRTFSKYSFASDTDLLPPDNSPRSPNNLQVRNNTVSRPVSNCFSSAGTKPHNIRIQQRVPLYRQGTDDGMPHLVEGKCHGEEKVTEYHLDYAGDDKKVNGGKGREQDNKSLEGGKAHASEIDHQDARLPRKKSIWGRYFPGSKFTRWFLLLVIVETLVNISIEANLLFRFNHALESSTATSVVTRNEVRLPVYLSIFAMAHIFQLVLAFDAAIFRNTIQIIGLSIFNGLFLLYAVIQVRGFISRSARLVKGLILSLAQMGEIKQILGTAQDGSRITGETAYSVLHVPVTVQTAIILGVTAAAEVGFGVLSWFIYKVSVLRWPFGLYRQEAETLRLYRTSAGRLTRSGFIVGMLIGLGYFLFKIYRIFNQRETYQQVYKSLTTFAGLSVLILAVSLIWAVVVMSNFRNGLREQRIRAKMRKGKGGRKEQQGKVDERDGQGAGHLEMNSVRRRMTLE</sequence>